<evidence type="ECO:0000313" key="1">
    <source>
        <dbReference type="EMBL" id="EER03887.1"/>
    </source>
</evidence>
<sequence>MGFGLPGLSRWILPLLLVLLFVILAARLTHNLPKYRQGLSGSTPHRPSYGGRLDGVCSADGDYKHQNSRFGVFMRDIVDKAHASASYLYQGGFKFVTDGCNRDLVKTSYGFKYEASAPGGSCLWGNTPPLKLLPVAALAEALNVTTIIESGRRGGASALAYHQLGFHVISVEFDPIQEVEDALREIAPDIELINGDAMVEVPRILDRLPAHEAVGVVIDGPKLQPQLDLWTAIKSRVRFGALDDVNSTPGKYRRHQKNVMKTYHPYWSTSDDAYMNTQAPKDIRWSDAQATSLGIMRDFARVILGVSSKDNCLRRSECSTELGMAFLLGGMMCELPWSILFRVCYLKLAYKVYVNVMPRRTELMLVVSKTTLAEV</sequence>
<dbReference type="EMBL" id="GG682011">
    <property type="protein sequence ID" value="EER03887.1"/>
    <property type="molecule type" value="Genomic_DNA"/>
</dbReference>
<gene>
    <name evidence="1" type="ORF">Pmar_PMAR017301</name>
</gene>
<dbReference type="GeneID" id="9044483"/>
<reference evidence="1 2" key="1">
    <citation type="submission" date="2008-07" db="EMBL/GenBank/DDBJ databases">
        <authorList>
            <person name="El-Sayed N."/>
            <person name="Caler E."/>
            <person name="Inman J."/>
            <person name="Amedeo P."/>
            <person name="Hass B."/>
            <person name="Wortman J."/>
        </authorList>
    </citation>
    <scope>NUCLEOTIDE SEQUENCE [LARGE SCALE GENOMIC DNA]</scope>
    <source>
        <strain evidence="2">ATCC 50983 / TXsc</strain>
    </source>
</reference>
<protein>
    <submittedName>
        <fullName evidence="1">Uncharacterized protein</fullName>
    </submittedName>
</protein>
<dbReference type="OMA" id="MACKLPW"/>
<evidence type="ECO:0000313" key="2">
    <source>
        <dbReference type="Proteomes" id="UP000007800"/>
    </source>
</evidence>
<dbReference type="RefSeq" id="XP_002772071.1">
    <property type="nucleotide sequence ID" value="XM_002772025.1"/>
</dbReference>
<dbReference type="InParanoid" id="C5LH78"/>
<dbReference type="Proteomes" id="UP000007800">
    <property type="component" value="Unassembled WGS sequence"/>
</dbReference>
<proteinExistence type="predicted"/>
<accession>C5LH78</accession>
<name>C5LH78_PERM5</name>
<organism evidence="2">
    <name type="scientific">Perkinsus marinus (strain ATCC 50983 / TXsc)</name>
    <dbReference type="NCBI Taxonomy" id="423536"/>
    <lineage>
        <taxon>Eukaryota</taxon>
        <taxon>Sar</taxon>
        <taxon>Alveolata</taxon>
        <taxon>Perkinsozoa</taxon>
        <taxon>Perkinsea</taxon>
        <taxon>Perkinsida</taxon>
        <taxon>Perkinsidae</taxon>
        <taxon>Perkinsus</taxon>
    </lineage>
</organism>
<dbReference type="InterPro" id="IPR029063">
    <property type="entry name" value="SAM-dependent_MTases_sf"/>
</dbReference>
<dbReference type="SUPFAM" id="SSF53335">
    <property type="entry name" value="S-adenosyl-L-methionine-dependent methyltransferases"/>
    <property type="match status" value="1"/>
</dbReference>
<keyword evidence="2" id="KW-1185">Reference proteome</keyword>
<dbReference type="AlphaFoldDB" id="C5LH78"/>